<keyword evidence="1" id="KW-1133">Transmembrane helix</keyword>
<dbReference type="Proteomes" id="UP000186894">
    <property type="component" value="Unassembled WGS sequence"/>
</dbReference>
<keyword evidence="4" id="KW-1185">Reference proteome</keyword>
<evidence type="ECO:0000259" key="2">
    <source>
        <dbReference type="Pfam" id="PF14317"/>
    </source>
</evidence>
<dbReference type="EMBL" id="MKIM01000027">
    <property type="protein sequence ID" value="OLP44367.1"/>
    <property type="molecule type" value="Genomic_DNA"/>
</dbReference>
<keyword evidence="1" id="KW-0812">Transmembrane</keyword>
<dbReference type="RefSeq" id="WP_075639876.1">
    <property type="nucleotide sequence ID" value="NZ_MKIM01000027.1"/>
</dbReference>
<evidence type="ECO:0000256" key="1">
    <source>
        <dbReference type="SAM" id="Phobius"/>
    </source>
</evidence>
<dbReference type="STRING" id="1867956.BJF95_07450"/>
<proteinExistence type="predicted"/>
<gene>
    <name evidence="3" type="ORF">BJF95_07450</name>
</gene>
<sequence>MEAEETTSREHEMSKIHYKLTDHEFVRGMDHHRRTHKNFYIAIVFFACLALYLSTNSTDANRWNSYSFTFFYYASATISFAVISYLLLTLIGRRTSARNFKRSPFAQLNLTAEWDKTALTIRHNNGHQRYEWKDFQAWSEDANIITLFYGPQLVIPLPKRAFRPHQQDNFKAHLQDVGIKHSKLMPI</sequence>
<reference evidence="3 4" key="1">
    <citation type="submission" date="2016-09" db="EMBL/GenBank/DDBJ databases">
        <title>Rhizobium oryziradicis sp. nov., isolated from the root of rice.</title>
        <authorList>
            <person name="Zhao J."/>
            <person name="Zhang X."/>
        </authorList>
    </citation>
    <scope>NUCLEOTIDE SEQUENCE [LARGE SCALE GENOMIC DNA]</scope>
    <source>
        <strain evidence="3 4">N19</strain>
    </source>
</reference>
<keyword evidence="1" id="KW-0472">Membrane</keyword>
<dbReference type="OrthoDB" id="8410541at2"/>
<evidence type="ECO:0000313" key="4">
    <source>
        <dbReference type="Proteomes" id="UP000186894"/>
    </source>
</evidence>
<accession>A0A1Q8ZQN5</accession>
<comment type="caution">
    <text evidence="3">The sequence shown here is derived from an EMBL/GenBank/DDBJ whole genome shotgun (WGS) entry which is preliminary data.</text>
</comment>
<feature type="transmembrane region" description="Helical" evidence="1">
    <location>
        <begin position="70"/>
        <end position="92"/>
    </location>
</feature>
<feature type="domain" description="YcxB-like C-terminal" evidence="2">
    <location>
        <begin position="114"/>
        <end position="174"/>
    </location>
</feature>
<dbReference type="AlphaFoldDB" id="A0A1Q8ZQN5"/>
<protein>
    <recommendedName>
        <fullName evidence="2">YcxB-like C-terminal domain-containing protein</fullName>
    </recommendedName>
</protein>
<dbReference type="InterPro" id="IPR025588">
    <property type="entry name" value="YcxB-like_C"/>
</dbReference>
<organism evidence="3 4">
    <name type="scientific">Rhizobium oryziradicis</name>
    <dbReference type="NCBI Taxonomy" id="1867956"/>
    <lineage>
        <taxon>Bacteria</taxon>
        <taxon>Pseudomonadati</taxon>
        <taxon>Pseudomonadota</taxon>
        <taxon>Alphaproteobacteria</taxon>
        <taxon>Hyphomicrobiales</taxon>
        <taxon>Rhizobiaceae</taxon>
        <taxon>Rhizobium/Agrobacterium group</taxon>
        <taxon>Rhizobium</taxon>
    </lineage>
</organism>
<name>A0A1Q8ZQN5_9HYPH</name>
<evidence type="ECO:0000313" key="3">
    <source>
        <dbReference type="EMBL" id="OLP44367.1"/>
    </source>
</evidence>
<dbReference type="Pfam" id="PF14317">
    <property type="entry name" value="YcxB"/>
    <property type="match status" value="1"/>
</dbReference>
<feature type="transmembrane region" description="Helical" evidence="1">
    <location>
        <begin position="39"/>
        <end position="58"/>
    </location>
</feature>